<evidence type="ECO:0000256" key="1">
    <source>
        <dbReference type="SAM" id="MobiDB-lite"/>
    </source>
</evidence>
<name>A0A1B9GA65_9TREE</name>
<reference evidence="2" key="3">
    <citation type="submission" date="2014-01" db="EMBL/GenBank/DDBJ databases">
        <title>Evolution of pathogenesis and genome organization in the Tremellales.</title>
        <authorList>
            <person name="Cuomo C."/>
            <person name="Litvintseva A."/>
            <person name="Heitman J."/>
            <person name="Chen Y."/>
            <person name="Sun S."/>
            <person name="Springer D."/>
            <person name="Dromer F."/>
            <person name="Young S."/>
            <person name="Zeng Q."/>
            <person name="Chapman S."/>
            <person name="Gujja S."/>
            <person name="Saif S."/>
            <person name="Birren B."/>
        </authorList>
    </citation>
    <scope>NUCLEOTIDE SEQUENCE</scope>
    <source>
        <strain evidence="2">CBS 10118</strain>
    </source>
</reference>
<proteinExistence type="predicted"/>
<reference evidence="3" key="4">
    <citation type="submission" date="2024-02" db="EMBL/GenBank/DDBJ databases">
        <title>Comparative genomics of Cryptococcus and Kwoniella reveals pathogenesis evolution and contrasting modes of karyotype evolution via chromosome fusion or intercentromeric recombination.</title>
        <authorList>
            <person name="Coelho M.A."/>
            <person name="David-Palma M."/>
            <person name="Shea T."/>
            <person name="Bowers K."/>
            <person name="McGinley-Smith S."/>
            <person name="Mohammad A.W."/>
            <person name="Gnirke A."/>
            <person name="Yurkov A.M."/>
            <person name="Nowrousian M."/>
            <person name="Sun S."/>
            <person name="Cuomo C.A."/>
            <person name="Heitman J."/>
        </authorList>
    </citation>
    <scope>NUCLEOTIDE SEQUENCE</scope>
    <source>
        <strain evidence="3">CBS 10118</strain>
    </source>
</reference>
<gene>
    <name evidence="2" type="ORF">I302_02761</name>
    <name evidence="3" type="ORF">I302_104056</name>
</gene>
<feature type="region of interest" description="Disordered" evidence="1">
    <location>
        <begin position="376"/>
        <end position="421"/>
    </location>
</feature>
<feature type="region of interest" description="Disordered" evidence="1">
    <location>
        <begin position="1"/>
        <end position="35"/>
    </location>
</feature>
<evidence type="ECO:0000313" key="3">
    <source>
        <dbReference type="EMBL" id="WVW82051.1"/>
    </source>
</evidence>
<feature type="region of interest" description="Disordered" evidence="1">
    <location>
        <begin position="334"/>
        <end position="354"/>
    </location>
</feature>
<dbReference type="RefSeq" id="XP_019048981.1">
    <property type="nucleotide sequence ID" value="XM_019189419.1"/>
</dbReference>
<evidence type="ECO:0000313" key="4">
    <source>
        <dbReference type="Proteomes" id="UP000092730"/>
    </source>
</evidence>
<protein>
    <submittedName>
        <fullName evidence="2">Uncharacterized protein</fullName>
    </submittedName>
</protein>
<organism evidence="2">
    <name type="scientific">Kwoniella bestiolae CBS 10118</name>
    <dbReference type="NCBI Taxonomy" id="1296100"/>
    <lineage>
        <taxon>Eukaryota</taxon>
        <taxon>Fungi</taxon>
        <taxon>Dikarya</taxon>
        <taxon>Basidiomycota</taxon>
        <taxon>Agaricomycotina</taxon>
        <taxon>Tremellomycetes</taxon>
        <taxon>Tremellales</taxon>
        <taxon>Cryptococcaceae</taxon>
        <taxon>Kwoniella</taxon>
    </lineage>
</organism>
<reference evidence="3" key="2">
    <citation type="submission" date="2013-07" db="EMBL/GenBank/DDBJ databases">
        <authorList>
            <consortium name="The Broad Institute Genome Sequencing Platform"/>
            <person name="Cuomo C."/>
            <person name="Litvintseva A."/>
            <person name="Chen Y."/>
            <person name="Heitman J."/>
            <person name="Sun S."/>
            <person name="Springer D."/>
            <person name="Dromer F."/>
            <person name="Young S.K."/>
            <person name="Zeng Q."/>
            <person name="Gargeya S."/>
            <person name="Fitzgerald M."/>
            <person name="Abouelleil A."/>
            <person name="Alvarado L."/>
            <person name="Berlin A.M."/>
            <person name="Chapman S.B."/>
            <person name="Dewar J."/>
            <person name="Goldberg J."/>
            <person name="Griggs A."/>
            <person name="Gujja S."/>
            <person name="Hansen M."/>
            <person name="Howarth C."/>
            <person name="Imamovic A."/>
            <person name="Larimer J."/>
            <person name="McCowan C."/>
            <person name="Murphy C."/>
            <person name="Pearson M."/>
            <person name="Priest M."/>
            <person name="Roberts A."/>
            <person name="Saif S."/>
            <person name="Shea T."/>
            <person name="Sykes S."/>
            <person name="Wortman J."/>
            <person name="Nusbaum C."/>
            <person name="Birren B."/>
        </authorList>
    </citation>
    <scope>NUCLEOTIDE SEQUENCE</scope>
    <source>
        <strain evidence="3">CBS 10118</strain>
    </source>
</reference>
<dbReference type="AlphaFoldDB" id="A0A1B9GA65"/>
<dbReference type="VEuPathDB" id="FungiDB:I302_02761"/>
<keyword evidence="4" id="KW-1185">Reference proteome</keyword>
<evidence type="ECO:0000313" key="2">
    <source>
        <dbReference type="EMBL" id="OCF27911.1"/>
    </source>
</evidence>
<dbReference type="EMBL" id="CP144542">
    <property type="protein sequence ID" value="WVW82051.1"/>
    <property type="molecule type" value="Genomic_DNA"/>
</dbReference>
<accession>A0A1B9GA65</accession>
<dbReference type="Proteomes" id="UP000092730">
    <property type="component" value="Chromosome 2"/>
</dbReference>
<dbReference type="KEGG" id="kbi:30207160"/>
<feature type="compositionally biased region" description="Polar residues" evidence="1">
    <location>
        <begin position="405"/>
        <end position="414"/>
    </location>
</feature>
<sequence>MSESQSYQGKRSLAVSAPREVKRARKTHSSNYEESSTIGLSLRGNSLHDRFNRIRLIDGQSPRFVITHGAYDPATKQYSLILSETLQRDKGGRLSEFNGLSTCRNDTGFHETIKPLILTLGHMPEKGHSTDGMSFETDSKVVQAFRGDPANQVAGNWSVIVSPRDNDQHDPSGQSNQGRGPNCSGAFQARFREIDQAFENYSKNVRVSQPESEDDVQDLLDSHWHELKDDNRGGNKQFIDQTITGWTECCGSQHTPWDRERYAINHRISDMATCSFVGPPPINDYSIENFDVLLGEPHLERPEIKRLLEIADDLAVALPVGSGNPCKSFSAWSSLPGKGSEASSRIMVDQRPGPDVDCERSSVYYLDTLRTMSATSSVTNAWKGQNPSRSGESGGNDVADDDGQSSEILFSPNQPYGLEDFSPLQRLKSTLAINSG</sequence>
<feature type="compositionally biased region" description="Polar residues" evidence="1">
    <location>
        <begin position="376"/>
        <end position="391"/>
    </location>
</feature>
<dbReference type="GeneID" id="30207160"/>
<feature type="region of interest" description="Disordered" evidence="1">
    <location>
        <begin position="161"/>
        <end position="185"/>
    </location>
</feature>
<dbReference type="EMBL" id="KI894019">
    <property type="protein sequence ID" value="OCF27911.1"/>
    <property type="molecule type" value="Genomic_DNA"/>
</dbReference>
<reference evidence="2" key="1">
    <citation type="submission" date="2013-07" db="EMBL/GenBank/DDBJ databases">
        <title>The Genome Sequence of Cryptococcus bestiolae CBS10118.</title>
        <authorList>
            <consortium name="The Broad Institute Genome Sequencing Platform"/>
            <person name="Cuomo C."/>
            <person name="Litvintseva A."/>
            <person name="Chen Y."/>
            <person name="Heitman J."/>
            <person name="Sun S."/>
            <person name="Springer D."/>
            <person name="Dromer F."/>
            <person name="Young S.K."/>
            <person name="Zeng Q."/>
            <person name="Gargeya S."/>
            <person name="Fitzgerald M."/>
            <person name="Abouelleil A."/>
            <person name="Alvarado L."/>
            <person name="Berlin A.M."/>
            <person name="Chapman S.B."/>
            <person name="Dewar J."/>
            <person name="Goldberg J."/>
            <person name="Griggs A."/>
            <person name="Gujja S."/>
            <person name="Hansen M."/>
            <person name="Howarth C."/>
            <person name="Imamovic A."/>
            <person name="Larimer J."/>
            <person name="McCowan C."/>
            <person name="Murphy C."/>
            <person name="Pearson M."/>
            <person name="Priest M."/>
            <person name="Roberts A."/>
            <person name="Saif S."/>
            <person name="Shea T."/>
            <person name="Sykes S."/>
            <person name="Wortman J."/>
            <person name="Nusbaum C."/>
            <person name="Birren B."/>
        </authorList>
    </citation>
    <scope>NUCLEOTIDE SEQUENCE [LARGE SCALE GENOMIC DNA]</scope>
    <source>
        <strain evidence="2">CBS 10118</strain>
    </source>
</reference>